<dbReference type="Proteomes" id="UP000244855">
    <property type="component" value="Unassembled WGS sequence"/>
</dbReference>
<dbReference type="EMBL" id="KZ805347">
    <property type="protein sequence ID" value="PVI02109.1"/>
    <property type="molecule type" value="Genomic_DNA"/>
</dbReference>
<sequence length="179" mass="19023">MVQANERFDRYVRWLSGAHKDPNKTTTLGGFPYLVRDGTIAPAYAKLTEEIDALQVPAEAKETAKLAVAAHYGGRGEIAWLSRQTKALAPEQVKSIIEGTKPADLTPAGSAAYDAVTYLVTTPGPLPLQYWETCIDVLGKDGTIGIIHLVGMHIGASIIANAIGAPVIGAEELQAGKEE</sequence>
<dbReference type="AlphaFoldDB" id="A0A2V1DVI8"/>
<reference evidence="1 2" key="1">
    <citation type="journal article" date="2018" name="Sci. Rep.">
        <title>Comparative genomics provides insights into the lifestyle and reveals functional heterogeneity of dark septate endophytic fungi.</title>
        <authorList>
            <person name="Knapp D.G."/>
            <person name="Nemeth J.B."/>
            <person name="Barry K."/>
            <person name="Hainaut M."/>
            <person name="Henrissat B."/>
            <person name="Johnson J."/>
            <person name="Kuo A."/>
            <person name="Lim J.H.P."/>
            <person name="Lipzen A."/>
            <person name="Nolan M."/>
            <person name="Ohm R.A."/>
            <person name="Tamas L."/>
            <person name="Grigoriev I.V."/>
            <person name="Spatafora J.W."/>
            <person name="Nagy L.G."/>
            <person name="Kovacs G.M."/>
        </authorList>
    </citation>
    <scope>NUCLEOTIDE SEQUENCE [LARGE SCALE GENOMIC DNA]</scope>
    <source>
        <strain evidence="1 2">DSE2036</strain>
    </source>
</reference>
<dbReference type="InterPro" id="IPR029032">
    <property type="entry name" value="AhpD-like"/>
</dbReference>
<dbReference type="Gene3D" id="1.20.1290.10">
    <property type="entry name" value="AhpD-like"/>
    <property type="match status" value="1"/>
</dbReference>
<protein>
    <submittedName>
        <fullName evidence="1">Uncharacterized protein</fullName>
    </submittedName>
</protein>
<gene>
    <name evidence="1" type="ORF">DM02DRAFT_641479</name>
</gene>
<evidence type="ECO:0000313" key="2">
    <source>
        <dbReference type="Proteomes" id="UP000244855"/>
    </source>
</evidence>
<keyword evidence="2" id="KW-1185">Reference proteome</keyword>
<evidence type="ECO:0000313" key="1">
    <source>
        <dbReference type="EMBL" id="PVI02109.1"/>
    </source>
</evidence>
<dbReference type="SUPFAM" id="SSF69118">
    <property type="entry name" value="AhpD-like"/>
    <property type="match status" value="1"/>
</dbReference>
<name>A0A2V1DVI8_9PLEO</name>
<accession>A0A2V1DVI8</accession>
<proteinExistence type="predicted"/>
<organism evidence="1 2">
    <name type="scientific">Periconia macrospinosa</name>
    <dbReference type="NCBI Taxonomy" id="97972"/>
    <lineage>
        <taxon>Eukaryota</taxon>
        <taxon>Fungi</taxon>
        <taxon>Dikarya</taxon>
        <taxon>Ascomycota</taxon>
        <taxon>Pezizomycotina</taxon>
        <taxon>Dothideomycetes</taxon>
        <taxon>Pleosporomycetidae</taxon>
        <taxon>Pleosporales</taxon>
        <taxon>Massarineae</taxon>
        <taxon>Periconiaceae</taxon>
        <taxon>Periconia</taxon>
    </lineage>
</organism>
<dbReference type="OrthoDB" id="2567457at2759"/>